<evidence type="ECO:0000313" key="1">
    <source>
        <dbReference type="EMBL" id="ARC53101.1"/>
    </source>
</evidence>
<protein>
    <submittedName>
        <fullName evidence="1">Uncharacterized protein</fullName>
    </submittedName>
</protein>
<sequence length="62" mass="7249">MYQNLSPNKKSKIDHINEYAIQRVKQFKIDVPKNIFSFSKVKNLESRTIEKGLTGVRLKNGR</sequence>
<gene>
    <name evidence="1" type="ORF">AOQ87_00020</name>
</gene>
<dbReference type="KEGG" id="rped:AOQ87_00020"/>
<proteinExistence type="predicted"/>
<dbReference type="AlphaFoldDB" id="A0A1V0HK53"/>
<keyword evidence="1" id="KW-0614">Plasmid</keyword>
<reference evidence="1 2" key="1">
    <citation type="submission" date="2015-10" db="EMBL/GenBank/DDBJ databases">
        <title>Survey of human and primate louse endosymbionts.</title>
        <authorList>
            <person name="Boyd B.M."/>
        </authorList>
    </citation>
    <scope>NUCLEOTIDE SEQUENCE [LARGE SCALE GENOMIC DNA]</scope>
    <source>
        <strain evidence="1 2">PTSK</strain>
        <plasmid evidence="2">Plasmid</plasmid>
    </source>
</reference>
<dbReference type="EMBL" id="CP012838">
    <property type="protein sequence ID" value="ARC53101.1"/>
    <property type="molecule type" value="Genomic_DNA"/>
</dbReference>
<geneLocation type="plasmid" evidence="2"/>
<evidence type="ECO:0000313" key="2">
    <source>
        <dbReference type="Proteomes" id="UP000242793"/>
    </source>
</evidence>
<accession>A0A1V0HK53</accession>
<dbReference type="Proteomes" id="UP000242793">
    <property type="component" value="Plasmid unnamed"/>
</dbReference>
<keyword evidence="2" id="KW-1185">Reference proteome</keyword>
<organism evidence="1 2">
    <name type="scientific">Candidatus Riesia pediculischaeffi</name>
    <dbReference type="NCBI Taxonomy" id="428411"/>
    <lineage>
        <taxon>Bacteria</taxon>
        <taxon>Pseudomonadati</taxon>
        <taxon>Pseudomonadota</taxon>
        <taxon>Gammaproteobacteria</taxon>
        <taxon>Enterobacterales</taxon>
        <taxon>Enterobacteriaceae</taxon>
        <taxon>Candidatus Riesia</taxon>
    </lineage>
</organism>
<name>A0A1V0HK53_9ENTR</name>